<dbReference type="EMBL" id="JAGSXJ010000013">
    <property type="protein sequence ID" value="KAH6686408.1"/>
    <property type="molecule type" value="Genomic_DNA"/>
</dbReference>
<name>A0A9P9ABB1_9PEZI</name>
<proteinExistence type="predicted"/>
<gene>
    <name evidence="2" type="ORF">F5X68DRAFT_208961</name>
</gene>
<dbReference type="Proteomes" id="UP000770015">
    <property type="component" value="Unassembled WGS sequence"/>
</dbReference>
<evidence type="ECO:0000313" key="3">
    <source>
        <dbReference type="Proteomes" id="UP000770015"/>
    </source>
</evidence>
<sequence length="168" mass="17812">MRFLPLLCTVLPAVQALSFGLTGPDASQPLNLSQPVEITWTTTEGNVGEPLARVLNIWFWALGGNNGGTYGNEIGSNLSLSTESYTWNPSGLVENFRDNNDIQLSAGKEHWFEAKLVGDRGNTLVSMPSDKYVLEGVPDLVGAAGKNIAVSKAVVGIVTGLAVLKGLL</sequence>
<dbReference type="OrthoDB" id="5217917at2759"/>
<evidence type="ECO:0000313" key="2">
    <source>
        <dbReference type="EMBL" id="KAH6686408.1"/>
    </source>
</evidence>
<protein>
    <submittedName>
        <fullName evidence="2">Uncharacterized protein</fullName>
    </submittedName>
</protein>
<reference evidence="2" key="1">
    <citation type="journal article" date="2021" name="Nat. Commun.">
        <title>Genetic determinants of endophytism in the Arabidopsis root mycobiome.</title>
        <authorList>
            <person name="Mesny F."/>
            <person name="Miyauchi S."/>
            <person name="Thiergart T."/>
            <person name="Pickel B."/>
            <person name="Atanasova L."/>
            <person name="Karlsson M."/>
            <person name="Huettel B."/>
            <person name="Barry K.W."/>
            <person name="Haridas S."/>
            <person name="Chen C."/>
            <person name="Bauer D."/>
            <person name="Andreopoulos W."/>
            <person name="Pangilinan J."/>
            <person name="LaButti K."/>
            <person name="Riley R."/>
            <person name="Lipzen A."/>
            <person name="Clum A."/>
            <person name="Drula E."/>
            <person name="Henrissat B."/>
            <person name="Kohler A."/>
            <person name="Grigoriev I.V."/>
            <person name="Martin F.M."/>
            <person name="Hacquard S."/>
        </authorList>
    </citation>
    <scope>NUCLEOTIDE SEQUENCE</scope>
    <source>
        <strain evidence="2">MPI-SDFR-AT-0117</strain>
    </source>
</reference>
<accession>A0A9P9ABB1</accession>
<keyword evidence="1" id="KW-0732">Signal</keyword>
<keyword evidence="3" id="KW-1185">Reference proteome</keyword>
<feature type="signal peptide" evidence="1">
    <location>
        <begin position="1"/>
        <end position="16"/>
    </location>
</feature>
<evidence type="ECO:0000256" key="1">
    <source>
        <dbReference type="SAM" id="SignalP"/>
    </source>
</evidence>
<feature type="chain" id="PRO_5040123627" evidence="1">
    <location>
        <begin position="17"/>
        <end position="168"/>
    </location>
</feature>
<dbReference type="AlphaFoldDB" id="A0A9P9ABB1"/>
<comment type="caution">
    <text evidence="2">The sequence shown here is derived from an EMBL/GenBank/DDBJ whole genome shotgun (WGS) entry which is preliminary data.</text>
</comment>
<organism evidence="2 3">
    <name type="scientific">Plectosphaerella plurivora</name>
    <dbReference type="NCBI Taxonomy" id="936078"/>
    <lineage>
        <taxon>Eukaryota</taxon>
        <taxon>Fungi</taxon>
        <taxon>Dikarya</taxon>
        <taxon>Ascomycota</taxon>
        <taxon>Pezizomycotina</taxon>
        <taxon>Sordariomycetes</taxon>
        <taxon>Hypocreomycetidae</taxon>
        <taxon>Glomerellales</taxon>
        <taxon>Plectosphaerellaceae</taxon>
        <taxon>Plectosphaerella</taxon>
    </lineage>
</organism>